<feature type="active site" description="Charge relay system" evidence="5">
    <location>
        <position position="361"/>
    </location>
</feature>
<sequence length="732" mass="75407">MSGPPPRAAALLRRPCRRAWAVAVTGLVLAGPALVTSAPLQAAPSDPGTDAHDAEAQSTGEVLVRFDDDLEAAETDDVLAATDAARAVDPRAAEVAEIDVIEPRAGEVEALAERLDDHPATEYAEPNWIVRSLDERNPNDPAYPRQWGLARIEAPGAWHVTTGDPDVTVAIVDSGVDTGHEDLQEATAEGRNFIDGDDDTEDAHGHGTLTAGVAAARTDNLRGIAGVCWRCELLPVRVLDDDGEGTAAELAAGIRYSADEGAQVINLSLGSSERSQTVARAIDDATEAGSLVVAAAGNAGDTERIYPAAHEHTLAVAGSDEEDRRYPWSTHGDWVDLAAPGCNISTSIESSSAYATFCGTSSASPVVAGVAALLFSDDADATNDTVADGLTEHAAPVEYVRHGRVDADAAVRGHDSDPEPGNGDDEGVATTRYSGANRYETAAETARGTFPDEVERVYVATGERFPDALAAGPASAVAAGPVLLTRGDTLPEATARELERLRPEGVVVSGGPSAISDDVLLEIAGAASASTRRVYGADRYETAAELAADGFSPEATDRAYVGTGEQFPDALATTPPAAADGAPLLLTAADRLPAATREALGTLDVDEIVVVGGHAAVSASVEETLAELADTERVAGRNRYETAAELARRAHPASAERALLATGGAFADGLAGGPAAVRQEAPLLLTPADGLAEPTGEALAGLQPDLVAALGGERAVSEQTLEEAARSASMRR</sequence>
<dbReference type="Gene3D" id="3.40.50.200">
    <property type="entry name" value="Peptidase S8/S53 domain"/>
    <property type="match status" value="1"/>
</dbReference>
<evidence type="ECO:0000256" key="7">
    <source>
        <dbReference type="SAM" id="MobiDB-lite"/>
    </source>
</evidence>
<evidence type="ECO:0000256" key="4">
    <source>
        <dbReference type="ARBA" id="ARBA00022825"/>
    </source>
</evidence>
<dbReference type="KEGG" id="erz:ER308_20505"/>
<evidence type="ECO:0000256" key="1">
    <source>
        <dbReference type="ARBA" id="ARBA00011073"/>
    </source>
</evidence>
<keyword evidence="2 5" id="KW-0645">Protease</keyword>
<evidence type="ECO:0000259" key="9">
    <source>
        <dbReference type="Pfam" id="PF22148"/>
    </source>
</evidence>
<dbReference type="InterPro" id="IPR050131">
    <property type="entry name" value="Peptidase_S8_subtilisin-like"/>
</dbReference>
<keyword evidence="4 5" id="KW-0720">Serine protease</keyword>
<dbReference type="OrthoDB" id="5240330at2"/>
<evidence type="ECO:0000256" key="3">
    <source>
        <dbReference type="ARBA" id="ARBA00022801"/>
    </source>
</evidence>
<reference evidence="10 11" key="1">
    <citation type="submission" date="2019-01" db="EMBL/GenBank/DDBJ databases">
        <title>Egibacter rhizosphaerae EGI 80759T.</title>
        <authorList>
            <person name="Chen D.-D."/>
            <person name="Tian Y."/>
            <person name="Jiao J.-Y."/>
            <person name="Zhang X.-T."/>
            <person name="Zhang Y.-G."/>
            <person name="Zhang Y."/>
            <person name="Xiao M."/>
            <person name="Shu W.-S."/>
            <person name="Li W.-J."/>
        </authorList>
    </citation>
    <scope>NUCLEOTIDE SEQUENCE [LARGE SCALE GENOMIC DNA]</scope>
    <source>
        <strain evidence="10 11">EGI 80759</strain>
    </source>
</reference>
<feature type="region of interest" description="Disordered" evidence="7">
    <location>
        <begin position="410"/>
        <end position="429"/>
    </location>
</feature>
<dbReference type="InterPro" id="IPR054399">
    <property type="entry name" value="Fervidolysin-like_N_prodom"/>
</dbReference>
<dbReference type="PRINTS" id="PR00723">
    <property type="entry name" value="SUBTILISIN"/>
</dbReference>
<evidence type="ECO:0000256" key="5">
    <source>
        <dbReference type="PROSITE-ProRule" id="PRU01240"/>
    </source>
</evidence>
<dbReference type="RefSeq" id="WP_131156705.1">
    <property type="nucleotide sequence ID" value="NZ_CP036402.1"/>
</dbReference>
<evidence type="ECO:0000256" key="6">
    <source>
        <dbReference type="RuleBase" id="RU003355"/>
    </source>
</evidence>
<dbReference type="InterPro" id="IPR000209">
    <property type="entry name" value="Peptidase_S8/S53_dom"/>
</dbReference>
<dbReference type="PANTHER" id="PTHR43806:SF11">
    <property type="entry name" value="CEREVISIN-RELATED"/>
    <property type="match status" value="1"/>
</dbReference>
<evidence type="ECO:0000256" key="2">
    <source>
        <dbReference type="ARBA" id="ARBA00022670"/>
    </source>
</evidence>
<organism evidence="10 11">
    <name type="scientific">Egibacter rhizosphaerae</name>
    <dbReference type="NCBI Taxonomy" id="1670831"/>
    <lineage>
        <taxon>Bacteria</taxon>
        <taxon>Bacillati</taxon>
        <taxon>Actinomycetota</taxon>
        <taxon>Nitriliruptoria</taxon>
        <taxon>Egibacterales</taxon>
        <taxon>Egibacteraceae</taxon>
        <taxon>Egibacter</taxon>
    </lineage>
</organism>
<evidence type="ECO:0000313" key="10">
    <source>
        <dbReference type="EMBL" id="QBI21713.1"/>
    </source>
</evidence>
<gene>
    <name evidence="10" type="ORF">ER308_20505</name>
</gene>
<feature type="active site" description="Charge relay system" evidence="5">
    <location>
        <position position="173"/>
    </location>
</feature>
<name>A0A411YKK2_9ACTN</name>
<dbReference type="AlphaFoldDB" id="A0A411YKK2"/>
<evidence type="ECO:0000313" key="11">
    <source>
        <dbReference type="Proteomes" id="UP000291469"/>
    </source>
</evidence>
<evidence type="ECO:0000259" key="8">
    <source>
        <dbReference type="Pfam" id="PF00082"/>
    </source>
</evidence>
<keyword evidence="3 5" id="KW-0378">Hydrolase</keyword>
<dbReference type="Pfam" id="PF04122">
    <property type="entry name" value="CW_binding_2"/>
    <property type="match status" value="3"/>
</dbReference>
<dbReference type="PANTHER" id="PTHR43806">
    <property type="entry name" value="PEPTIDASE S8"/>
    <property type="match status" value="1"/>
</dbReference>
<dbReference type="PROSITE" id="PS00138">
    <property type="entry name" value="SUBTILASE_SER"/>
    <property type="match status" value="1"/>
</dbReference>
<dbReference type="InterPro" id="IPR007253">
    <property type="entry name" value="Cell_wall-bd_2"/>
</dbReference>
<feature type="domain" description="Fervidolysin-like N-terminal prodomain" evidence="9">
    <location>
        <begin position="59"/>
        <end position="127"/>
    </location>
</feature>
<proteinExistence type="inferred from homology"/>
<dbReference type="InterPro" id="IPR023827">
    <property type="entry name" value="Peptidase_S8_Asp-AS"/>
</dbReference>
<dbReference type="InterPro" id="IPR015500">
    <property type="entry name" value="Peptidase_S8_subtilisin-rel"/>
</dbReference>
<protein>
    <submittedName>
        <fullName evidence="10">Uncharacterized protein</fullName>
    </submittedName>
</protein>
<dbReference type="EMBL" id="CP036402">
    <property type="protein sequence ID" value="QBI21713.1"/>
    <property type="molecule type" value="Genomic_DNA"/>
</dbReference>
<dbReference type="Pfam" id="PF00082">
    <property type="entry name" value="Peptidase_S8"/>
    <property type="match status" value="1"/>
</dbReference>
<dbReference type="SUPFAM" id="SSF52743">
    <property type="entry name" value="Subtilisin-like"/>
    <property type="match status" value="1"/>
</dbReference>
<dbReference type="Gene3D" id="3.40.50.12090">
    <property type="match status" value="1"/>
</dbReference>
<feature type="active site" description="Charge relay system" evidence="5">
    <location>
        <position position="206"/>
    </location>
</feature>
<dbReference type="GO" id="GO:0004252">
    <property type="term" value="F:serine-type endopeptidase activity"/>
    <property type="evidence" value="ECO:0007669"/>
    <property type="project" value="UniProtKB-UniRule"/>
</dbReference>
<dbReference type="InterPro" id="IPR023828">
    <property type="entry name" value="Peptidase_S8_Ser-AS"/>
</dbReference>
<keyword evidence="11" id="KW-1185">Reference proteome</keyword>
<dbReference type="GO" id="GO:0006508">
    <property type="term" value="P:proteolysis"/>
    <property type="evidence" value="ECO:0007669"/>
    <property type="project" value="UniProtKB-KW"/>
</dbReference>
<dbReference type="PROSITE" id="PS00136">
    <property type="entry name" value="SUBTILASE_ASP"/>
    <property type="match status" value="1"/>
</dbReference>
<dbReference type="Pfam" id="PF22148">
    <property type="entry name" value="Fervidolysin_NPro-like"/>
    <property type="match status" value="1"/>
</dbReference>
<dbReference type="Proteomes" id="UP000291469">
    <property type="component" value="Chromosome"/>
</dbReference>
<dbReference type="PROSITE" id="PS51892">
    <property type="entry name" value="SUBTILASE"/>
    <property type="match status" value="1"/>
</dbReference>
<comment type="similarity">
    <text evidence="1 5 6">Belongs to the peptidase S8 family.</text>
</comment>
<feature type="domain" description="Peptidase S8/S53" evidence="8">
    <location>
        <begin position="166"/>
        <end position="394"/>
    </location>
</feature>
<dbReference type="InterPro" id="IPR036852">
    <property type="entry name" value="Peptidase_S8/S53_dom_sf"/>
</dbReference>
<accession>A0A411YKK2</accession>